<accession>A0A1J8RCR9</accession>
<feature type="transmembrane region" description="Helical" evidence="2">
    <location>
        <begin position="374"/>
        <end position="396"/>
    </location>
</feature>
<dbReference type="STRING" id="180088.A0A1J8RCR9"/>
<dbReference type="EMBL" id="LVVM01000017">
    <property type="protein sequence ID" value="OJA21692.1"/>
    <property type="molecule type" value="Genomic_DNA"/>
</dbReference>
<dbReference type="Proteomes" id="UP000183567">
    <property type="component" value="Unassembled WGS sequence"/>
</dbReference>
<organism evidence="3 4">
    <name type="scientific">Rhizopogon vesiculosus</name>
    <dbReference type="NCBI Taxonomy" id="180088"/>
    <lineage>
        <taxon>Eukaryota</taxon>
        <taxon>Fungi</taxon>
        <taxon>Dikarya</taxon>
        <taxon>Basidiomycota</taxon>
        <taxon>Agaricomycotina</taxon>
        <taxon>Agaricomycetes</taxon>
        <taxon>Agaricomycetidae</taxon>
        <taxon>Boletales</taxon>
        <taxon>Suillineae</taxon>
        <taxon>Rhizopogonaceae</taxon>
        <taxon>Rhizopogon</taxon>
    </lineage>
</organism>
<dbReference type="OrthoDB" id="2564904at2759"/>
<evidence type="ECO:0000313" key="4">
    <source>
        <dbReference type="Proteomes" id="UP000183567"/>
    </source>
</evidence>
<keyword evidence="2" id="KW-0812">Transmembrane</keyword>
<evidence type="ECO:0008006" key="5">
    <source>
        <dbReference type="Google" id="ProtNLM"/>
    </source>
</evidence>
<keyword evidence="4" id="KW-1185">Reference proteome</keyword>
<protein>
    <recommendedName>
        <fullName evidence="5">Macrofage activating glycoprotein</fullName>
    </recommendedName>
</protein>
<keyword evidence="2" id="KW-0472">Membrane</keyword>
<proteinExistence type="predicted"/>
<feature type="region of interest" description="Disordered" evidence="1">
    <location>
        <begin position="348"/>
        <end position="370"/>
    </location>
</feature>
<evidence type="ECO:0000256" key="2">
    <source>
        <dbReference type="SAM" id="Phobius"/>
    </source>
</evidence>
<feature type="non-terminal residue" evidence="3">
    <location>
        <position position="1"/>
    </location>
</feature>
<sequence>FVVKTLSTFSARFVAHQPHPSPPYTLIPPFETFETMSRSTLSAIFVLAAVSKFAFAQPDPADPTPLVDKTYAYPSGIPYQVDYNTAAIRGPQVGYNICNSTTENQESMCQTSMVNHIDDFCLWAPPIPNSTIGDTEQEEVAWCTKPGHGTRLIPNGVLQGVQVLVTSAYIQIAGFIDQTQVNMAADDYGGELDPHGADLRGNPLGGLMYSNAFPSNGGNNNTYQQVIDWTNFMGGNAFCLTICDPASSSDDQSGYCQNIYDRMGCSYNMPNNAQNGTFEVCDSDLKTPAGIYVTGGVTMTYSQPASGVVDPPYTPVVPASSNCVTYNSAALYSAISTVTPTGGSVSASATGTGSVKASTGTGSSGASSPTSTGGAVALGVSSIAAIAGTAFAMIFLS</sequence>
<name>A0A1J8RCR9_9AGAM</name>
<comment type="caution">
    <text evidence="3">The sequence shown here is derived from an EMBL/GenBank/DDBJ whole genome shotgun (WGS) entry which is preliminary data.</text>
</comment>
<keyword evidence="2" id="KW-1133">Transmembrane helix</keyword>
<dbReference type="AlphaFoldDB" id="A0A1J8RCR9"/>
<evidence type="ECO:0000256" key="1">
    <source>
        <dbReference type="SAM" id="MobiDB-lite"/>
    </source>
</evidence>
<reference evidence="3 4" key="1">
    <citation type="submission" date="2016-03" db="EMBL/GenBank/DDBJ databases">
        <title>Comparative genomics of the ectomycorrhizal sister species Rhizopogon vinicolor and Rhizopogon vesiculosus (Basidiomycota: Boletales) reveals a divergence of the mating type B locus.</title>
        <authorList>
            <person name="Mujic A.B."/>
            <person name="Kuo A."/>
            <person name="Tritt A."/>
            <person name="Lipzen A."/>
            <person name="Chen C."/>
            <person name="Johnson J."/>
            <person name="Sharma A."/>
            <person name="Barry K."/>
            <person name="Grigoriev I.V."/>
            <person name="Spatafora J.W."/>
        </authorList>
    </citation>
    <scope>NUCLEOTIDE SEQUENCE [LARGE SCALE GENOMIC DNA]</scope>
    <source>
        <strain evidence="3 4">AM-OR11-056</strain>
    </source>
</reference>
<evidence type="ECO:0000313" key="3">
    <source>
        <dbReference type="EMBL" id="OJA21692.1"/>
    </source>
</evidence>
<gene>
    <name evidence="3" type="ORF">AZE42_09706</name>
</gene>